<dbReference type="Proteomes" id="UP001525566">
    <property type="component" value="Unassembled WGS sequence"/>
</dbReference>
<dbReference type="EMBL" id="JAOAMU010000006">
    <property type="protein sequence ID" value="MCT2563982.1"/>
    <property type="molecule type" value="Genomic_DNA"/>
</dbReference>
<comment type="caution">
    <text evidence="1">The sequence shown here is derived from an EMBL/GenBank/DDBJ whole genome shotgun (WGS) entry which is preliminary data.</text>
</comment>
<evidence type="ECO:0000313" key="1">
    <source>
        <dbReference type="EMBL" id="MCT2563982.1"/>
    </source>
</evidence>
<sequence length="238" mass="27557">MPTIPFLILFKLFYLGSFPDQTGVIYFDENWQPVSKKEMVYYTPVPKPVGKKYLFKDYYKSGKLYFEALSNSKTERKFDGVAKFYAENGRLIESAELKSGVLNGKVHSFDETGRKKGTAFYINGKQMVSDMYYYKGDPEGSPDYDVILIRQEDELFAEIIYDGMRYGIRQETYFMAKVVESYDANGKLIGIAKLNQADPNGNVLDYLKEHNQPVEGTVVEYLYHPMRVNKIIHLKKQK</sequence>
<accession>A0ABT2IZ72</accession>
<reference evidence="1 2" key="1">
    <citation type="submission" date="2022-09" db="EMBL/GenBank/DDBJ databases">
        <title>Chryseobacterium oleae sp.nov., isolated from the inter-root soil of Pyrola calliantha H. Andr. in Tibet.</title>
        <authorList>
            <person name="Li Z."/>
        </authorList>
    </citation>
    <scope>NUCLEOTIDE SEQUENCE [LARGE SCALE GENOMIC DNA]</scope>
    <source>
        <strain evidence="2">pc1-10</strain>
    </source>
</reference>
<name>A0ABT2IZ72_9FLAO</name>
<dbReference type="Gene3D" id="3.90.930.1">
    <property type="match status" value="1"/>
</dbReference>
<evidence type="ECO:0000313" key="2">
    <source>
        <dbReference type="Proteomes" id="UP001525566"/>
    </source>
</evidence>
<evidence type="ECO:0008006" key="3">
    <source>
        <dbReference type="Google" id="ProtNLM"/>
    </source>
</evidence>
<proteinExistence type="predicted"/>
<dbReference type="RefSeq" id="WP_259840536.1">
    <property type="nucleotide sequence ID" value="NZ_JAOAMU010000006.1"/>
</dbReference>
<organism evidence="1 2">
    <name type="scientific">Chryseobacterium herbae</name>
    <dbReference type="NCBI Taxonomy" id="2976476"/>
    <lineage>
        <taxon>Bacteria</taxon>
        <taxon>Pseudomonadati</taxon>
        <taxon>Bacteroidota</taxon>
        <taxon>Flavobacteriia</taxon>
        <taxon>Flavobacteriales</taxon>
        <taxon>Weeksellaceae</taxon>
        <taxon>Chryseobacterium group</taxon>
        <taxon>Chryseobacterium</taxon>
    </lineage>
</organism>
<keyword evidence="2" id="KW-1185">Reference proteome</keyword>
<gene>
    <name evidence="1" type="ORF">N0B48_18985</name>
</gene>
<protein>
    <recommendedName>
        <fullName evidence="3">MORN repeat variant</fullName>
    </recommendedName>
</protein>
<dbReference type="SUPFAM" id="SSF82185">
    <property type="entry name" value="Histone H3 K4-specific methyltransferase SET7/9 N-terminal domain"/>
    <property type="match status" value="1"/>
</dbReference>